<feature type="domain" description="UDP-glucose/GDP-mannose dehydrogenase N-terminal" evidence="1">
    <location>
        <begin position="1"/>
        <end position="130"/>
    </location>
</feature>
<protein>
    <recommendedName>
        <fullName evidence="1">UDP-glucose/GDP-mannose dehydrogenase N-terminal domain-containing protein</fullName>
    </recommendedName>
</protein>
<proteinExistence type="predicted"/>
<evidence type="ECO:0000313" key="2">
    <source>
        <dbReference type="EMBL" id="SVD50907.1"/>
    </source>
</evidence>
<dbReference type="SUPFAM" id="SSF51735">
    <property type="entry name" value="NAD(P)-binding Rossmann-fold domains"/>
    <property type="match status" value="1"/>
</dbReference>
<dbReference type="Pfam" id="PF03721">
    <property type="entry name" value="UDPG_MGDP_dh_N"/>
    <property type="match status" value="1"/>
</dbReference>
<dbReference type="AlphaFoldDB" id="A0A382VWM9"/>
<dbReference type="EMBL" id="UINC01155192">
    <property type="protein sequence ID" value="SVD50907.1"/>
    <property type="molecule type" value="Genomic_DNA"/>
</dbReference>
<organism evidence="2">
    <name type="scientific">marine metagenome</name>
    <dbReference type="NCBI Taxonomy" id="408172"/>
    <lineage>
        <taxon>unclassified sequences</taxon>
        <taxon>metagenomes</taxon>
        <taxon>ecological metagenomes</taxon>
    </lineage>
</organism>
<dbReference type="GO" id="GO:0016616">
    <property type="term" value="F:oxidoreductase activity, acting on the CH-OH group of donors, NAD or NADP as acceptor"/>
    <property type="evidence" value="ECO:0007669"/>
    <property type="project" value="InterPro"/>
</dbReference>
<reference evidence="2" key="1">
    <citation type="submission" date="2018-05" db="EMBL/GenBank/DDBJ databases">
        <authorList>
            <person name="Lanie J.A."/>
            <person name="Ng W.-L."/>
            <person name="Kazmierczak K.M."/>
            <person name="Andrzejewski T.M."/>
            <person name="Davidsen T.M."/>
            <person name="Wayne K.J."/>
            <person name="Tettelin H."/>
            <person name="Glass J.I."/>
            <person name="Rusch D."/>
            <person name="Podicherti R."/>
            <person name="Tsui H.-C.T."/>
            <person name="Winkler M.E."/>
        </authorList>
    </citation>
    <scope>NUCLEOTIDE SEQUENCE</scope>
</reference>
<name>A0A382VWM9_9ZZZZ</name>
<dbReference type="GO" id="GO:0051287">
    <property type="term" value="F:NAD binding"/>
    <property type="evidence" value="ECO:0007669"/>
    <property type="project" value="InterPro"/>
</dbReference>
<dbReference type="InterPro" id="IPR036291">
    <property type="entry name" value="NAD(P)-bd_dom_sf"/>
</dbReference>
<dbReference type="PANTHER" id="PTHR43750">
    <property type="entry name" value="UDP-GLUCOSE 6-DEHYDROGENASE TUAD"/>
    <property type="match status" value="1"/>
</dbReference>
<gene>
    <name evidence="2" type="ORF">METZ01_LOCUS403761</name>
</gene>
<feature type="non-terminal residue" evidence="2">
    <location>
        <position position="137"/>
    </location>
</feature>
<dbReference type="InterPro" id="IPR001732">
    <property type="entry name" value="UDP-Glc/GDP-Man_DH_N"/>
</dbReference>
<accession>A0A382VWM9</accession>
<dbReference type="PANTHER" id="PTHR43750:SF2">
    <property type="entry name" value="UDP-GLUCOSE 6-DEHYDROGENASE"/>
    <property type="match status" value="1"/>
</dbReference>
<dbReference type="Gene3D" id="3.40.50.720">
    <property type="entry name" value="NAD(P)-binding Rossmann-like Domain"/>
    <property type="match status" value="1"/>
</dbReference>
<evidence type="ECO:0000259" key="1">
    <source>
        <dbReference type="Pfam" id="PF03721"/>
    </source>
</evidence>
<sequence length="137" mass="15110">MKIAIVGAGYVGLSNSMLLAQNHEVVVFDINTTKIEKLNKKISPIIDVEIEDFLVNKDLNFTATTDKELAYKDADFVIIATPTDYDPVSNHFNTTSIEAVVRDVMAINPNAVMVIKSTVPVGYTSSIKKELNCNNIF</sequence>